<evidence type="ECO:0000313" key="7">
    <source>
        <dbReference type="Proteomes" id="UP000008782"/>
    </source>
</evidence>
<name>E3QYQ6_COLGM</name>
<keyword evidence="4" id="KW-0408">Iron</keyword>
<evidence type="ECO:0000313" key="6">
    <source>
        <dbReference type="EMBL" id="EFQ35994.1"/>
    </source>
</evidence>
<reference evidence="7" key="1">
    <citation type="journal article" date="2012" name="Nat. Genet.">
        <title>Lifestyle transitions in plant pathogenic Colletotrichum fungi deciphered by genome and transcriptome analyses.</title>
        <authorList>
            <person name="O'Connell R.J."/>
            <person name="Thon M.R."/>
            <person name="Hacquard S."/>
            <person name="Amyotte S.G."/>
            <person name="Kleemann J."/>
            <person name="Torres M.F."/>
            <person name="Damm U."/>
            <person name="Buiate E.A."/>
            <person name="Epstein L."/>
            <person name="Alkan N."/>
            <person name="Altmueller J."/>
            <person name="Alvarado-Balderrama L."/>
            <person name="Bauser C.A."/>
            <person name="Becker C."/>
            <person name="Birren B.W."/>
            <person name="Chen Z."/>
            <person name="Choi J."/>
            <person name="Crouch J.A."/>
            <person name="Duvick J.P."/>
            <person name="Farman M.A."/>
            <person name="Gan P."/>
            <person name="Heiman D."/>
            <person name="Henrissat B."/>
            <person name="Howard R.J."/>
            <person name="Kabbage M."/>
            <person name="Koch C."/>
            <person name="Kracher B."/>
            <person name="Kubo Y."/>
            <person name="Law A.D."/>
            <person name="Lebrun M.-H."/>
            <person name="Lee Y.-H."/>
            <person name="Miyara I."/>
            <person name="Moore N."/>
            <person name="Neumann U."/>
            <person name="Nordstroem K."/>
            <person name="Panaccione D.G."/>
            <person name="Panstruga R."/>
            <person name="Place M."/>
            <person name="Proctor R.H."/>
            <person name="Prusky D."/>
            <person name="Rech G."/>
            <person name="Reinhardt R."/>
            <person name="Rollins J.A."/>
            <person name="Rounsley S."/>
            <person name="Schardl C.L."/>
            <person name="Schwartz D.C."/>
            <person name="Shenoy N."/>
            <person name="Shirasu K."/>
            <person name="Sikhakolli U.R."/>
            <person name="Stueber K."/>
            <person name="Sukno S.A."/>
            <person name="Sweigard J.A."/>
            <person name="Takano Y."/>
            <person name="Takahara H."/>
            <person name="Trail F."/>
            <person name="van der Does H.C."/>
            <person name="Voll L.M."/>
            <person name="Will I."/>
            <person name="Young S."/>
            <person name="Zeng Q."/>
            <person name="Zhang J."/>
            <person name="Zhou S."/>
            <person name="Dickman M.B."/>
            <person name="Schulze-Lefert P."/>
            <person name="Ver Loren van Themaat E."/>
            <person name="Ma L.-J."/>
            <person name="Vaillancourt L.J."/>
        </authorList>
    </citation>
    <scope>NUCLEOTIDE SEQUENCE [LARGE SCALE GENOMIC DNA]</scope>
    <source>
        <strain evidence="7">M1.001 / M2 / FGSC 10212</strain>
    </source>
</reference>
<dbReference type="OrthoDB" id="3366823at2759"/>
<keyword evidence="5" id="KW-1133">Transmembrane helix</keyword>
<feature type="transmembrane region" description="Helical" evidence="5">
    <location>
        <begin position="346"/>
        <end position="371"/>
    </location>
</feature>
<dbReference type="eggNOG" id="KOG0684">
    <property type="taxonomic scope" value="Eukaryota"/>
</dbReference>
<dbReference type="Gene3D" id="1.10.630.10">
    <property type="entry name" value="Cytochrome P450"/>
    <property type="match status" value="1"/>
</dbReference>
<protein>
    <recommendedName>
        <fullName evidence="8">Cytochrome P450</fullName>
    </recommendedName>
</protein>
<dbReference type="Pfam" id="PF00067">
    <property type="entry name" value="p450"/>
    <property type="match status" value="1"/>
</dbReference>
<organism evidence="7">
    <name type="scientific">Colletotrichum graminicola (strain M1.001 / M2 / FGSC 10212)</name>
    <name type="common">Maize anthracnose fungus</name>
    <name type="synonym">Glomerella graminicola</name>
    <dbReference type="NCBI Taxonomy" id="645133"/>
    <lineage>
        <taxon>Eukaryota</taxon>
        <taxon>Fungi</taxon>
        <taxon>Dikarya</taxon>
        <taxon>Ascomycota</taxon>
        <taxon>Pezizomycotina</taxon>
        <taxon>Sordariomycetes</taxon>
        <taxon>Hypocreomycetidae</taxon>
        <taxon>Glomerellales</taxon>
        <taxon>Glomerellaceae</taxon>
        <taxon>Colletotrichum</taxon>
        <taxon>Colletotrichum graminicola species complex</taxon>
    </lineage>
</organism>
<evidence type="ECO:0000256" key="1">
    <source>
        <dbReference type="ARBA" id="ARBA00010617"/>
    </source>
</evidence>
<evidence type="ECO:0000256" key="2">
    <source>
        <dbReference type="ARBA" id="ARBA00022617"/>
    </source>
</evidence>
<dbReference type="EMBL" id="GG697406">
    <property type="protein sequence ID" value="EFQ35994.1"/>
    <property type="molecule type" value="Genomic_DNA"/>
</dbReference>
<dbReference type="AlphaFoldDB" id="E3QYQ6"/>
<dbReference type="VEuPathDB" id="FungiDB:GLRG_11138"/>
<dbReference type="GO" id="GO:0020037">
    <property type="term" value="F:heme binding"/>
    <property type="evidence" value="ECO:0007669"/>
    <property type="project" value="InterPro"/>
</dbReference>
<dbReference type="PANTHER" id="PTHR24304:SF2">
    <property type="entry name" value="24-HYDROXYCHOLESTEROL 7-ALPHA-HYDROXYLASE"/>
    <property type="match status" value="1"/>
</dbReference>
<comment type="similarity">
    <text evidence="1">Belongs to the cytochrome P450 family.</text>
</comment>
<keyword evidence="2" id="KW-0349">Heme</keyword>
<keyword evidence="7" id="KW-1185">Reference proteome</keyword>
<dbReference type="InterPro" id="IPR001128">
    <property type="entry name" value="Cyt_P450"/>
</dbReference>
<dbReference type="GO" id="GO:0016705">
    <property type="term" value="F:oxidoreductase activity, acting on paired donors, with incorporation or reduction of molecular oxygen"/>
    <property type="evidence" value="ECO:0007669"/>
    <property type="project" value="InterPro"/>
</dbReference>
<keyword evidence="5" id="KW-0812">Transmembrane</keyword>
<dbReference type="SUPFAM" id="SSF48264">
    <property type="entry name" value="Cytochrome P450"/>
    <property type="match status" value="1"/>
</dbReference>
<dbReference type="InterPro" id="IPR050529">
    <property type="entry name" value="CYP450_sterol_14alpha_dmase"/>
</dbReference>
<evidence type="ECO:0000256" key="5">
    <source>
        <dbReference type="SAM" id="Phobius"/>
    </source>
</evidence>
<feature type="transmembrane region" description="Helical" evidence="5">
    <location>
        <begin position="27"/>
        <end position="47"/>
    </location>
</feature>
<dbReference type="Proteomes" id="UP000008782">
    <property type="component" value="Unassembled WGS sequence"/>
</dbReference>
<gene>
    <name evidence="6" type="ORF">GLRG_11138</name>
</gene>
<dbReference type="GeneID" id="24416503"/>
<keyword evidence="5" id="KW-0472">Membrane</keyword>
<evidence type="ECO:0000256" key="4">
    <source>
        <dbReference type="ARBA" id="ARBA00023004"/>
    </source>
</evidence>
<evidence type="ECO:0000256" key="3">
    <source>
        <dbReference type="ARBA" id="ARBA00022723"/>
    </source>
</evidence>
<dbReference type="GO" id="GO:0008395">
    <property type="term" value="F:steroid hydroxylase activity"/>
    <property type="evidence" value="ECO:0007669"/>
    <property type="project" value="TreeGrafter"/>
</dbReference>
<dbReference type="RefSeq" id="XP_008100014.1">
    <property type="nucleotide sequence ID" value="XM_008101823.1"/>
</dbReference>
<accession>E3QYQ6</accession>
<sequence length="603" mass="68143">MGVLSSICGTPDVNEIIESFNHDLVTWAFKLVVLSVPFLLTYLLTYIRFFVQTWSLKTDELHPSPAPQYLVPGLGHTYSILFNAEKFLRPLQMKVQSHVLSLSTPLSTILYVLPGEGVRSLFRASKDLLPVPGIFDALTVFFGLTPADYHVFNHEHISAFEAKKDKRYSTFHEDPSRRIMELQRHDFITFLHGENLRVVMDEFSLNLGQLFRSHHSHVPPSEPVNLPDLYVFLRDSIFRAEVEALYGKHMFAICPSLCEDFWAFYEAFPVISRGSPRWLYPAQYLSRDKMLHNLDKWRRWCNSSSHQEDEELGNSVSSPIWGTQYVKNMVRRYEGLEFSDAGASSVLLGFLFVTTANSIPAAVWMILHILLDKPLVSRLRQELLKESKAKDAPINYTALLSAPLLNSVYRETLRLHIAGSIGRKAFGEGARLRGGSLSALQSGTTSLSANWLGGLDESVWNIGREIDGRTEYPVESFWAERFLEYPDDPASGPLRKPPSIYTDTIGTGLAKPFRDDSKARLTEPAALRGYFFPFGGGAWRCPGEALAKNTILVTAFLLLKELDVEIIDPVDAAKASSQHRTIPFGTHAFDRKVPIRCWKRSQV</sequence>
<keyword evidence="3" id="KW-0479">Metal-binding</keyword>
<dbReference type="InterPro" id="IPR036396">
    <property type="entry name" value="Cyt_P450_sf"/>
</dbReference>
<dbReference type="STRING" id="645133.E3QYQ6"/>
<proteinExistence type="inferred from homology"/>
<dbReference type="HOGENOM" id="CLU_018012_2_0_1"/>
<dbReference type="PANTHER" id="PTHR24304">
    <property type="entry name" value="CYTOCHROME P450 FAMILY 7"/>
    <property type="match status" value="1"/>
</dbReference>
<evidence type="ECO:0008006" key="8">
    <source>
        <dbReference type="Google" id="ProtNLM"/>
    </source>
</evidence>
<dbReference type="GO" id="GO:0005506">
    <property type="term" value="F:iron ion binding"/>
    <property type="evidence" value="ECO:0007669"/>
    <property type="project" value="InterPro"/>
</dbReference>